<dbReference type="RefSeq" id="XP_067069684.1">
    <property type="nucleotide sequence ID" value="XM_067211589.1"/>
</dbReference>
<keyword evidence="3" id="KW-1185">Reference proteome</keyword>
<sequence>MRQDILHINCSNECLELCLLTPQLQFIQRQLLKLCISPSILILENLNSTDNLEALNLEFLLIEYQKNGQNSIRIVLVGSFTLSLFSDLFLPIYIVLKPKLNILDNSDNYGSISYINTGTCMCCIHSNLHFSFILDLSFSLRYLIRNRRREYTKLDLVILYFSKILKELYGAISALNRCIYRDNKSTNNINIRVSILIFGINTNDSSYQLILHDTCISDYEVTSVFLDLIILKIQEEIGRLLYQGLEFYNSSYLTNNWWNFELKLYLDSLPSEFDKSVIILTDGIISKNLKVATEVYKDDHILCLNDDIIRTCISNDIQVHIVLVKDSEPEYKTSYGMVPSIEALEYLTRCCCNGSMTIVDEEIVDNLKLKQIVKNLLFRNTEVSIVDTLSIEELYLDCFLYKSYLLDKRISLLDICASKMMIGYNLLFKDQLISLPVILVAQFHSFVNIYYTIDDYDYNRWSVKIHIQDINGIFKFNTLYYSEYELGTGYKQSEIANFELNSSIYNMNEQTCDIDCLVDDNKPEMIFERKLFSSGKSLYSKKDILFQNINLYINMMINTDYLLNDISKVLSGQHLNLQSQKLIDNYTLKINKDSDSFDQTWKIIQEMILGLEYKFYGSYKSSEVNNYEVWIYYFLGKGDENMYFSNINEKICFEDQTIWNIMRSWCGDIRTRDINLELSEQIQNIKKDNRYYIQWLKLYRYVSKAEEEKSELSSLVTIYSLYHGLSQQICEENNKKLLDNIYIKIMNFRDNYFVNGYNSVLAKFSYIENVKIGPEHLGVLSPVKSIEYILFSIINTQNCFVNQLQMKRSWKYMLWNTSSNIFDRRKQIFNKEYLSMFLSHRIISTLGKARYHENWILLYVKEISTNIRVVWIKFVTGKNRRNMNQKEIRDEIIILVYEISIIFDRNSSGSPIVCTLYMINQNNIMNSLEPNYCDLFTYFLDYIQNQDNNIIKAISLINYLSNFNNIKNKVQFRKNSTKLFKSRSTINRRVNLNLEEISILFLALSKRNSEEIEHFNDTGKFTKSLDHINCIDQFPKCLIGSNNEYSVFENKKTHQHIIKEFESYCSIEINPFKQNYSFEYFNTDNYEKRVMEKSKYLFWKSKMREIASDLLDKFINKINRRAEYSLRIERYEWYLFNFLNSAKISCNLRYNQMLNHTESEHMFNEHFLIIHIYPEKWSEKQFKKEKYIETIIDDTNNYIEFNILKLDFYIGNCNALCCGVTSNLNKIFFDNFDFSLYCKYSDNKCEGILNESIIEDSVNLYIQNVLYIWNTLRFKAICDYCTHNIPIHYRDIDILLDDRQSEIFLKNYIANMVYTSRDILNIDETISKMKHKPIKFSVPISVFQKVLYSAFKKLRLSSDILHYVSNNQNILNIIKCMESELIARVGTQTFGFQIVKTVSSLDNCDFITLFSQYSNDHKFSEIEITDNSFINEKDNLINWINNTKFRKKTNDKLKRSLYLYDLKKYGYRPLLVMKISSSSNELLAKQKSLIYSFIKLKGEKMMNSLNPNALTYWLFLIICLCILESSNLNIDIFIYEDNRCTKLKEYYTSKYFDIYEHFVEKLRYTIYHWIIDTAMELSFTHNSDNCLLEKIIGINSHRHSVDNFSLFGKDLFLECIQITQKIVWNQNNLDLTVLQKLEQLHGSSIMYTSSIYIPLLPFFLKKDKDDYASLFNSFSSKVDLVPIQRDPLILLWTRNKKKVLLSEEDEKISLQKGEYEYLDLDSVQNHFRIFISMQFDVDKIENLPNSEIKCKLNYLNNGSFTCVSSMNNQLVSLDDNNLYLKVSFFLYSPSSIELVKLQENNSSNIWCKFCNCKFSDQSLNEIISFCFSSIQERFIEMWKEFSIDLLLKNTINTKTASPYIIPIIPEEPFASINDYCSPIEFLETANSAHNNYEANLYMRIFGNPNTTSLYNIPFGMTPNYYLQTQNSLYHKSSKIVDTSNFGKITLWDGKQVQIPHYTFWLNPQDEISLEIPYNLFNIPLLDGFFTTNFTDDKIYNSSILCLAFQFASFTINSPKGWLCCSDDIILTSPLSSGTGSVFLIKPGYLLMNKSKDGKQSSSTVGLSLTFFGVRKPSKGIKGHFMKYLKIALQNFGKKTNNLDYSKSEFNEVLQLSSLKIRNDEKQIDDSTLIRKNSWNKSDLTESRNIVINISPIYFNDSNVSLKFNSNNITDKSYSPKLLLQEIPLPVASAIWRMSSAFHNYIAISLWNIAKKTEIKLCIKDILLRFIKRLNIMGFSDIINEDLENNRSRVRFIIPKNVIMQFHNFKASSNTENLNSKQKILSEYYIDIAIFLGIDGMPLPMNGAWGGGVRLGEQINSSITLLSIYEDDIDKWQQLIWDINENLDLLDITTNNRTIRANISNNTGSYSPWNILRNREGHSIQVQPSLPVHIIPELFRNHSLNNTHNYKKANIWLMPCLYITADIWNFPKLLDYESALYEDNFGESSKFHAELLELVKSLLNLTLLDLAFELRFMKQEVTPTKKHSNKEPQLPTRDREKSEELRFGFVHGINNDSSSLNNGDILIPSLGSSIRHLFKYKEELQNILQNIRFHENLVHKFSSSIGEFNNQIDTLSHTKTSQIMHYSVPILSKFNLSSSNDFQTQQLYNPSWSIQSLLNNIYETVIRENFSKNKNFEAYLIGHSCFIHDLEQLDKFQNDAYPQYPNTKQSVEIRNDGFNVDDFQSDKTREYLNINFPSFINKIQTIETRESGWHVSKYTSSLKCCKFMSEDIQIWIDSLYEKNYRNLKQNTSNDMDFNSTFCSLFKLCGGRIRPRITIILYSSDESGTCGIEENSPSLSYPNYNDISLRYYAFIDITPNGILLLSWYLPKSTESKLKNIFSDYIWNTTLYILWLYQLIGWNNSIKDDYIPIIDLSPFAISWDYISSSLLNTNYGVLCGLPIYIIYFIWSKYFNLHLYPLKSPEQLFSNICVSLNIQIYNLKLYHNICSLMDGATPIFLRKFDFFLEEKCLTNEYVKYNQIEPLYPSVLQELISQQANQFIKEWMTLYSKYRFWNYINLLLTSTLSNWNREVNLIKLKSNQINFNSSHKLLNIYDIFENKFYNTLEFLLKEVELIFLFCSKKKMNHLSVFPSKLLNYSNENNINIEKCSTHLNLLYTLSDFKSQLVEILEYITKPNFHCHNWLLHPELDENFKSDTCYNRVNIHNATLDNEITCYIPKDLGCIKCLEDFQTISISLIIAILLLNESSKTKIQRVNIKKGIEIQQAKTSYKYSDKQSYDISLVIYKQVLKDLPFCSSSQSYYLNVLNSLTEAIDRHMNMMNMIRIKHSFNQPLSNSSNIYIIIRILRTFLLIRSNYIFQDNLQHLSQNIFQEVPLIPLQISQELIYIGILYNNETGLKHIICLLFTITPQNITVTVIGNNYVSLNLHLNIKLHLFSDDDLETTDQSCPIKQFLIKLNLRKLFMTHIMNQSHDCLKEVWNQYCNNSIMFHKLVNNQYKNINPTFYSPKQLVLMIKWFFNNDILNNKVEENNLEKRSIWGNLDNTIVNKNNTVSSYYDFEISSKFTANNAINLTSDNSPIVEDDNRNHYILNSFSMHNFDLNTIMNDLLYNQEENNIISISFNGSDLLILVKDISENDNIIISFLITPKSSFLNTFSTKSRLTSSYEYRKKKEQSHSILYFCLILNLLNGNPIHTINNEIEDTYETNNIEFIRSFAIFKITNILWHSQQRINSRNIWDKIIKFGLKINSGSIKELLSNKFTTVANLINLLRRKLGLSALQEIILLEVPYKLYSKLRFISIWGKLKILFFLLKKLFEQNDALNVGYIHNYCGLLSPSKIKVQFFAIFKDSIFKFVLLKFTFIFELEENLLKLKIEKLHCITTIEKKNFQNISTTEKYSCNSIHNKEQVNYTTMINRILSDIIIPTFHYIKSLSIEQL</sequence>
<dbReference type="GeneID" id="92365539"/>
<evidence type="ECO:0000313" key="3">
    <source>
        <dbReference type="Proteomes" id="UP000186804"/>
    </source>
</evidence>
<dbReference type="EMBL" id="LRBS01000026">
    <property type="protein sequence ID" value="OII77838.1"/>
    <property type="molecule type" value="Genomic_DNA"/>
</dbReference>
<evidence type="ECO:0000313" key="2">
    <source>
        <dbReference type="EMBL" id="OII77838.1"/>
    </source>
</evidence>
<reference evidence="2 3" key="1">
    <citation type="submission" date="2016-10" db="EMBL/GenBank/DDBJ databases">
        <title>Reductive evolution of mitochondrial metabolism and differential evolution of invasion-related proteins in Cryptosporidium.</title>
        <authorList>
            <person name="Liu S."/>
            <person name="Roellig D.M."/>
            <person name="Guo Y."/>
            <person name="Li N."/>
            <person name="Frace M.A."/>
            <person name="Tang K."/>
            <person name="Zhang L."/>
            <person name="Feng Y."/>
            <person name="Xiao L."/>
        </authorList>
    </citation>
    <scope>NUCLEOTIDE SEQUENCE [LARGE SCALE GENOMIC DNA]</scope>
    <source>
        <strain evidence="2">30847</strain>
    </source>
</reference>
<keyword evidence="1" id="KW-0812">Transmembrane</keyword>
<gene>
    <name evidence="2" type="ORF">cand_013540</name>
</gene>
<feature type="transmembrane region" description="Helical" evidence="1">
    <location>
        <begin position="74"/>
        <end position="94"/>
    </location>
</feature>
<dbReference type="VEuPathDB" id="CryptoDB:cand_013540"/>
<dbReference type="Proteomes" id="UP000186804">
    <property type="component" value="Unassembled WGS sequence"/>
</dbReference>
<keyword evidence="1" id="KW-1133">Transmembrane helix</keyword>
<accession>A0A1J4MUK7</accession>
<proteinExistence type="predicted"/>
<protein>
    <submittedName>
        <fullName evidence="2">Uncharacterized protein</fullName>
    </submittedName>
</protein>
<evidence type="ECO:0000256" key="1">
    <source>
        <dbReference type="SAM" id="Phobius"/>
    </source>
</evidence>
<comment type="caution">
    <text evidence="2">The sequence shown here is derived from an EMBL/GenBank/DDBJ whole genome shotgun (WGS) entry which is preliminary data.</text>
</comment>
<dbReference type="OrthoDB" id="340097at2759"/>
<name>A0A1J4MUK7_9CRYT</name>
<organism evidence="2 3">
    <name type="scientific">Cryptosporidium andersoni</name>
    <dbReference type="NCBI Taxonomy" id="117008"/>
    <lineage>
        <taxon>Eukaryota</taxon>
        <taxon>Sar</taxon>
        <taxon>Alveolata</taxon>
        <taxon>Apicomplexa</taxon>
        <taxon>Conoidasida</taxon>
        <taxon>Coccidia</taxon>
        <taxon>Eucoccidiorida</taxon>
        <taxon>Eimeriorina</taxon>
        <taxon>Cryptosporidiidae</taxon>
        <taxon>Cryptosporidium</taxon>
    </lineage>
</organism>
<keyword evidence="1" id="KW-0472">Membrane</keyword>